<sequence>MDTETDTANGAWTDPDDGWTPRRTGRRLGAWCAGLLFAGVSAVVACRVADTDGVTPVPQLLAFLPWLLVPTGAGLLLTLLARWWTGAVWGVALLGLLAWFIEPYGKSVEPAGPPVAEVRVLTANVEFGQGTDALIATVRREKPDLLFVQECESTCDAALRRELAADYPHRRAVEGDGSEGSAILSAFPLKAAPAVPGTMGMPGAVADVRGHAVRLQLAHPMPPLADRLGLWREELDALRDAAATAVTGDNDGDGDGGPPVVLAGDFNASQDHAAFRRILDTGLRDAARLAGEDRTPSWPARTLPVFGVQIDHVLVSEDFAARDARFLDLAGTDHRALVVDLTLHAAEG</sequence>
<dbReference type="Gene3D" id="3.60.10.10">
    <property type="entry name" value="Endonuclease/exonuclease/phosphatase"/>
    <property type="match status" value="1"/>
</dbReference>
<dbReference type="InterPro" id="IPR005135">
    <property type="entry name" value="Endo/exonuclease/phosphatase"/>
</dbReference>
<evidence type="ECO:0000256" key="2">
    <source>
        <dbReference type="SAM" id="Phobius"/>
    </source>
</evidence>
<evidence type="ECO:0000313" key="6">
    <source>
        <dbReference type="Proteomes" id="UP001610810"/>
    </source>
</evidence>
<keyword evidence="2" id="KW-1133">Transmembrane helix</keyword>
<dbReference type="InterPro" id="IPR036691">
    <property type="entry name" value="Endo/exonu/phosph_ase_sf"/>
</dbReference>
<accession>A0A6B3QSF6</accession>
<feature type="transmembrane region" description="Helical" evidence="2">
    <location>
        <begin position="83"/>
        <end position="101"/>
    </location>
</feature>
<dbReference type="GO" id="GO:0004519">
    <property type="term" value="F:endonuclease activity"/>
    <property type="evidence" value="ECO:0007669"/>
    <property type="project" value="UniProtKB-KW"/>
</dbReference>
<dbReference type="RefSeq" id="WP_161378157.1">
    <property type="nucleotide sequence ID" value="NZ_JAAIFS010000004.1"/>
</dbReference>
<keyword evidence="5" id="KW-0269">Exonuclease</keyword>
<reference evidence="4 6" key="2">
    <citation type="submission" date="2024-10" db="EMBL/GenBank/DDBJ databases">
        <authorList>
            <person name="Wannawong T."/>
            <person name="Kuncharoen N."/>
            <person name="Mhuantong W."/>
        </authorList>
    </citation>
    <scope>NUCLEOTIDE SEQUENCE [LARGE SCALE GENOMIC DNA]</scope>
    <source>
        <strain evidence="4 6">CALK1-4</strain>
    </source>
</reference>
<keyword evidence="5" id="KW-0255">Endonuclease</keyword>
<dbReference type="EMBL" id="JAAIFS010000004">
    <property type="protein sequence ID" value="NEV89044.1"/>
    <property type="molecule type" value="Genomic_DNA"/>
</dbReference>
<protein>
    <submittedName>
        <fullName evidence="5">Endonuclease/exonuclease/phosphatase family protein</fullName>
    </submittedName>
</protein>
<dbReference type="Pfam" id="PF03372">
    <property type="entry name" value="Exo_endo_phos"/>
    <property type="match status" value="1"/>
</dbReference>
<feature type="region of interest" description="Disordered" evidence="1">
    <location>
        <begin position="1"/>
        <end position="20"/>
    </location>
</feature>
<comment type="caution">
    <text evidence="5">The sequence shown here is derived from an EMBL/GenBank/DDBJ whole genome shotgun (WGS) entry which is preliminary data.</text>
</comment>
<feature type="transmembrane region" description="Helical" evidence="2">
    <location>
        <begin position="28"/>
        <end position="48"/>
    </location>
</feature>
<dbReference type="AlphaFoldDB" id="A0A6B3QSF6"/>
<keyword evidence="5" id="KW-0378">Hydrolase</keyword>
<keyword evidence="2" id="KW-0472">Membrane</keyword>
<dbReference type="EMBL" id="JBIQWK010000004">
    <property type="protein sequence ID" value="MFI0573385.1"/>
    <property type="molecule type" value="Genomic_DNA"/>
</dbReference>
<proteinExistence type="predicted"/>
<reference evidence="5" key="1">
    <citation type="journal article" date="2020" name="Microorganisms">
        <title>Isolation, Genomic and Metabolomic Characterization of Streptomyces tendae VITAKN with Quorum Sensing Inhibitory Activity from Southern India.</title>
        <authorList>
            <person name="Ishaque N.M."/>
            <person name="Burgsdorf I."/>
            <person name="Limlingan Malit J.J."/>
            <person name="Saha S."/>
            <person name="Teta R."/>
            <person name="Ewe D."/>
            <person name="Kannabiran K."/>
            <person name="Hrouzek P."/>
            <person name="Steindler L."/>
            <person name="Costantino V."/>
            <person name="Saurav K."/>
        </authorList>
    </citation>
    <scope>NUCLEOTIDE SEQUENCE</scope>
    <source>
        <strain evidence="5">VITAKN</strain>
    </source>
</reference>
<dbReference type="GO" id="GO:0004527">
    <property type="term" value="F:exonuclease activity"/>
    <property type="evidence" value="ECO:0007669"/>
    <property type="project" value="UniProtKB-KW"/>
</dbReference>
<feature type="domain" description="Endonuclease/exonuclease/phosphatase" evidence="3">
    <location>
        <begin position="121"/>
        <end position="334"/>
    </location>
</feature>
<organism evidence="5">
    <name type="scientific">Streptomyces tendae</name>
    <dbReference type="NCBI Taxonomy" id="1932"/>
    <lineage>
        <taxon>Bacteria</taxon>
        <taxon>Bacillati</taxon>
        <taxon>Actinomycetota</taxon>
        <taxon>Actinomycetes</taxon>
        <taxon>Kitasatosporales</taxon>
        <taxon>Streptomycetaceae</taxon>
        <taxon>Streptomyces</taxon>
    </lineage>
</organism>
<evidence type="ECO:0000259" key="3">
    <source>
        <dbReference type="Pfam" id="PF03372"/>
    </source>
</evidence>
<feature type="compositionally biased region" description="Polar residues" evidence="1">
    <location>
        <begin position="1"/>
        <end position="10"/>
    </location>
</feature>
<dbReference type="Proteomes" id="UP001610810">
    <property type="component" value="Unassembled WGS sequence"/>
</dbReference>
<gene>
    <name evidence="4" type="ORF">ACH3YB_17340</name>
    <name evidence="5" type="ORF">GUR47_20555</name>
</gene>
<evidence type="ECO:0000313" key="5">
    <source>
        <dbReference type="EMBL" id="NEV89044.1"/>
    </source>
</evidence>
<name>A0A6B3QSF6_STRTE</name>
<feature type="transmembrane region" description="Helical" evidence="2">
    <location>
        <begin position="60"/>
        <end position="77"/>
    </location>
</feature>
<keyword evidence="5" id="KW-0540">Nuclease</keyword>
<evidence type="ECO:0000256" key="1">
    <source>
        <dbReference type="SAM" id="MobiDB-lite"/>
    </source>
</evidence>
<dbReference type="SUPFAM" id="SSF56219">
    <property type="entry name" value="DNase I-like"/>
    <property type="match status" value="1"/>
</dbReference>
<evidence type="ECO:0000313" key="4">
    <source>
        <dbReference type="EMBL" id="MFI0573385.1"/>
    </source>
</evidence>
<keyword evidence="6" id="KW-1185">Reference proteome</keyword>
<keyword evidence="2" id="KW-0812">Transmembrane</keyword>